<dbReference type="PROSITE" id="PS50088">
    <property type="entry name" value="ANK_REPEAT"/>
    <property type="match status" value="1"/>
</dbReference>
<feature type="compositionally biased region" description="Polar residues" evidence="6">
    <location>
        <begin position="630"/>
        <end position="643"/>
    </location>
</feature>
<protein>
    <submittedName>
        <fullName evidence="9">Ankyrin repeat and LEM domain-containing protein 2</fullName>
    </submittedName>
</protein>
<reference evidence="9" key="1">
    <citation type="submission" date="2018-04" db="EMBL/GenBank/DDBJ databases">
        <title>Transcriptome assembly of Sipha flava.</title>
        <authorList>
            <person name="Scully E.D."/>
            <person name="Geib S.M."/>
            <person name="Palmer N.A."/>
            <person name="Koch K."/>
            <person name="Bradshaw J."/>
            <person name="Heng-Moss T."/>
            <person name="Sarath G."/>
        </authorList>
    </citation>
    <scope>NUCLEOTIDE SEQUENCE</scope>
</reference>
<dbReference type="PROSITE" id="PS50297">
    <property type="entry name" value="ANK_REP_REGION"/>
    <property type="match status" value="1"/>
</dbReference>
<dbReference type="EMBL" id="GGMS01014150">
    <property type="protein sequence ID" value="MBY83353.1"/>
    <property type="molecule type" value="Transcribed_RNA"/>
</dbReference>
<dbReference type="GO" id="GO:0005783">
    <property type="term" value="C:endoplasmic reticulum"/>
    <property type="evidence" value="ECO:0007669"/>
    <property type="project" value="TreeGrafter"/>
</dbReference>
<comment type="similarity">
    <text evidence="1">Belongs to the ANKLE2 family.</text>
</comment>
<dbReference type="Pfam" id="PF00023">
    <property type="entry name" value="Ank"/>
    <property type="match status" value="1"/>
</dbReference>
<evidence type="ECO:0000313" key="9">
    <source>
        <dbReference type="EMBL" id="MBY83353.1"/>
    </source>
</evidence>
<gene>
    <name evidence="9" type="primary">Ankle2_0</name>
    <name evidence="9" type="ORF">g.8289</name>
</gene>
<dbReference type="SMART" id="SM00248">
    <property type="entry name" value="ANK"/>
    <property type="match status" value="2"/>
</dbReference>
<dbReference type="GO" id="GO:0051301">
    <property type="term" value="P:cell division"/>
    <property type="evidence" value="ECO:0007669"/>
    <property type="project" value="UniProtKB-KW"/>
</dbReference>
<keyword evidence="4" id="KW-0131">Cell cycle</keyword>
<sequence length="739" mass="84098">MEPSNAANTAHDESFYGVFVDTDVEDIGTPKVYTSFKETLSAVKSNKTARFKLFKSVTEAERFSVLGQETPSIQIEKTTFNVSTSNNFKSLKSDDFVAFRRLIEEGEVEKVKSAIRSNPKFLISSGDTPSILHEGTRYNSMHVAARYDQPEIVKFIMECVTSSEFIKSVYGAEESYLSRSEIISDLYLNTPDKAANDTPLHIASKFGHVNVVRQLVSYDKCILTPLNKYNETPKDIICSRKNTEMYNDILNLLEIGYFVPMWKSDDDCDQPLIGRPFSPKSPTTFSNLQNESPKLFNPTFEIRAVAGPMNESQALKFWKDWKSPVRKTFLSPSPQKSPLSPKKNELKIKNIEKVGRNLAEKNNVGWAEYWPFLDKIVDIKTDSGLYLIENYLRQRFSGHGQDSPEKLCTSESNTLLSPMGELCKALESMRIGSMQKEKTTRRSTLVSYTCLVKSCKVLGDRLSKVIVSECKDLHGIESLASRLCHEIRHLLLLEDSFYSDNRFDSNIQGKIHGKVAEHLCQLLVNNFELAMSISSIVTKLQKHYASHATGSRSEITTACLVLQMNKILNEKSYIKNGMQFADNEESCKQWFLAAEPCLCHIESKPRLKPKQLIWDYEPINTSNEIEESKNTIQPDNMNNSINSVHERREPTSNGYDSDEDVFSSAPSSPCSECSSSDESNVFYNAERDFSYLLFSSDTPTDYDHEIFDAIDGKNVDPNKYPWLYRWMYSMKDYNNVNIL</sequence>
<accession>A0A2S2R089</accession>
<dbReference type="Gene3D" id="1.25.40.20">
    <property type="entry name" value="Ankyrin repeat-containing domain"/>
    <property type="match status" value="1"/>
</dbReference>
<feature type="region of interest" description="Disordered" evidence="6">
    <location>
        <begin position="625"/>
        <end position="658"/>
    </location>
</feature>
<feature type="domain" description="ANKLE2 third alpha/beta" evidence="8">
    <location>
        <begin position="257"/>
        <end position="369"/>
    </location>
</feature>
<dbReference type="PANTHER" id="PTHR12349">
    <property type="entry name" value="ANKYRIN REPEAT AND LEM DOMAIN-CONTAINING PROTEIN 2"/>
    <property type="match status" value="1"/>
</dbReference>
<evidence type="ECO:0000256" key="6">
    <source>
        <dbReference type="SAM" id="MobiDB-lite"/>
    </source>
</evidence>
<proteinExistence type="inferred from homology"/>
<dbReference type="Pfam" id="PF24567">
    <property type="entry name" value="ANKLE2_3rd"/>
    <property type="match status" value="1"/>
</dbReference>
<evidence type="ECO:0000256" key="1">
    <source>
        <dbReference type="ARBA" id="ARBA00007597"/>
    </source>
</evidence>
<evidence type="ECO:0000256" key="4">
    <source>
        <dbReference type="ARBA" id="ARBA00023306"/>
    </source>
</evidence>
<dbReference type="SUPFAM" id="SSF48403">
    <property type="entry name" value="Ankyrin repeat"/>
    <property type="match status" value="1"/>
</dbReference>
<evidence type="ECO:0000259" key="7">
    <source>
        <dbReference type="Pfam" id="PF01693"/>
    </source>
</evidence>
<dbReference type="InterPro" id="IPR056237">
    <property type="entry name" value="ANKLE2_3rd"/>
</dbReference>
<dbReference type="PANTHER" id="PTHR12349:SF4">
    <property type="entry name" value="ANKYRIN REPEAT AND LEM DOMAIN-CONTAINING PROTEIN 2"/>
    <property type="match status" value="1"/>
</dbReference>
<dbReference type="GO" id="GO:0051721">
    <property type="term" value="F:protein phosphatase 2A binding"/>
    <property type="evidence" value="ECO:0007669"/>
    <property type="project" value="TreeGrafter"/>
</dbReference>
<dbReference type="InterPro" id="IPR002110">
    <property type="entry name" value="Ankyrin_rpt"/>
</dbReference>
<feature type="domain" description="Ribonuclease H1 N-terminal" evidence="7">
    <location>
        <begin position="29"/>
        <end position="63"/>
    </location>
</feature>
<dbReference type="Pfam" id="PF01693">
    <property type="entry name" value="Cauli_VI"/>
    <property type="match status" value="1"/>
</dbReference>
<keyword evidence="3 5" id="KW-0040">ANK repeat</keyword>
<dbReference type="InterPro" id="IPR011320">
    <property type="entry name" value="RNase_H1_N"/>
</dbReference>
<evidence type="ECO:0000256" key="3">
    <source>
        <dbReference type="ARBA" id="ARBA00023043"/>
    </source>
</evidence>
<evidence type="ECO:0000259" key="8">
    <source>
        <dbReference type="Pfam" id="PF24567"/>
    </source>
</evidence>
<feature type="repeat" description="ANK" evidence="5">
    <location>
        <begin position="195"/>
        <end position="217"/>
    </location>
</feature>
<keyword evidence="2" id="KW-0132">Cell division</keyword>
<dbReference type="InterPro" id="IPR036770">
    <property type="entry name" value="Ankyrin_rpt-contain_sf"/>
</dbReference>
<evidence type="ECO:0000256" key="2">
    <source>
        <dbReference type="ARBA" id="ARBA00022618"/>
    </source>
</evidence>
<dbReference type="AlphaFoldDB" id="A0A2S2R089"/>
<name>A0A2S2R089_9HEMI</name>
<evidence type="ECO:0000256" key="5">
    <source>
        <dbReference type="PROSITE-ProRule" id="PRU00023"/>
    </source>
</evidence>
<organism evidence="9">
    <name type="scientific">Sipha flava</name>
    <name type="common">yellow sugarcane aphid</name>
    <dbReference type="NCBI Taxonomy" id="143950"/>
    <lineage>
        <taxon>Eukaryota</taxon>
        <taxon>Metazoa</taxon>
        <taxon>Ecdysozoa</taxon>
        <taxon>Arthropoda</taxon>
        <taxon>Hexapoda</taxon>
        <taxon>Insecta</taxon>
        <taxon>Pterygota</taxon>
        <taxon>Neoptera</taxon>
        <taxon>Paraneoptera</taxon>
        <taxon>Hemiptera</taxon>
        <taxon>Sternorrhyncha</taxon>
        <taxon>Aphidomorpha</taxon>
        <taxon>Aphidoidea</taxon>
        <taxon>Aphididae</taxon>
        <taxon>Sipha</taxon>
    </lineage>
</organism>